<dbReference type="Proteomes" id="UP000321301">
    <property type="component" value="Unassembled WGS sequence"/>
</dbReference>
<organism evidence="3 4">
    <name type="scientific">Cyclobacterium qasimii</name>
    <dbReference type="NCBI Taxonomy" id="1350429"/>
    <lineage>
        <taxon>Bacteria</taxon>
        <taxon>Pseudomonadati</taxon>
        <taxon>Bacteroidota</taxon>
        <taxon>Cytophagia</taxon>
        <taxon>Cytophagales</taxon>
        <taxon>Cyclobacteriaceae</taxon>
        <taxon>Cyclobacterium</taxon>
    </lineage>
</organism>
<proteinExistence type="predicted"/>
<reference evidence="3 4" key="1">
    <citation type="submission" date="2019-07" db="EMBL/GenBank/DDBJ databases">
        <title>Whole genome shotgun sequence of Cyclobacterium qasimii NBRC 106168.</title>
        <authorList>
            <person name="Hosoyama A."/>
            <person name="Uohara A."/>
            <person name="Ohji S."/>
            <person name="Ichikawa N."/>
        </authorList>
    </citation>
    <scope>NUCLEOTIDE SEQUENCE [LARGE SCALE GENOMIC DNA]</scope>
    <source>
        <strain evidence="3 4">NBRC 106168</strain>
    </source>
</reference>
<evidence type="ECO:0000313" key="3">
    <source>
        <dbReference type="EMBL" id="GEO21213.1"/>
    </source>
</evidence>
<keyword evidence="1" id="KW-0472">Membrane</keyword>
<keyword evidence="1" id="KW-1133">Transmembrane helix</keyword>
<sequence>MPNFAGLKAFDKPMKKIKRGIQKVKMIAYKETSHQPIDNLWSFCGAFIGIAAIGLIQQYFYHLDREDQLFLIGAFGASSVLLFSASNSPLAQPRNTLFGGILSAIVGVLTYKVFYMEEHIWLSPALSVALAILVMQYTKTLHPPGGAIALIANIGSDEIKEMGFFYVFNPIFTGLMVLLVVALLFNNISKNRIYPYRNVEIRKLKYFEKLFLWNIKN</sequence>
<feature type="transmembrane region" description="Helical" evidence="1">
    <location>
        <begin position="164"/>
        <end position="185"/>
    </location>
</feature>
<keyword evidence="1" id="KW-0812">Transmembrane</keyword>
<dbReference type="PANTHER" id="PTHR33741:SF5">
    <property type="entry name" value="TRANSMEMBRANE PROTEIN DDB_G0269096-RELATED"/>
    <property type="match status" value="1"/>
</dbReference>
<dbReference type="AlphaFoldDB" id="A0A512CAH6"/>
<comment type="caution">
    <text evidence="3">The sequence shown here is derived from an EMBL/GenBank/DDBJ whole genome shotgun (WGS) entry which is preliminary data.</text>
</comment>
<evidence type="ECO:0000313" key="4">
    <source>
        <dbReference type="Proteomes" id="UP000321301"/>
    </source>
</evidence>
<dbReference type="Pfam" id="PF04982">
    <property type="entry name" value="TM_HPP"/>
    <property type="match status" value="1"/>
</dbReference>
<evidence type="ECO:0000256" key="1">
    <source>
        <dbReference type="SAM" id="Phobius"/>
    </source>
</evidence>
<dbReference type="PANTHER" id="PTHR33741">
    <property type="entry name" value="TRANSMEMBRANE PROTEIN DDB_G0269096-RELATED"/>
    <property type="match status" value="1"/>
</dbReference>
<feature type="transmembrane region" description="Helical" evidence="1">
    <location>
        <begin position="40"/>
        <end position="61"/>
    </location>
</feature>
<feature type="transmembrane region" description="Helical" evidence="1">
    <location>
        <begin position="97"/>
        <end position="114"/>
    </location>
</feature>
<gene>
    <name evidence="3" type="ORF">CQA01_17470</name>
</gene>
<keyword evidence="4" id="KW-1185">Reference proteome</keyword>
<accession>A0A512CAH6</accession>
<dbReference type="InterPro" id="IPR058581">
    <property type="entry name" value="TM_HPP"/>
</dbReference>
<feature type="transmembrane region" description="Helical" evidence="1">
    <location>
        <begin position="68"/>
        <end position="85"/>
    </location>
</feature>
<feature type="domain" description="HPP transmembrane region" evidence="2">
    <location>
        <begin position="34"/>
        <end position="195"/>
    </location>
</feature>
<feature type="transmembrane region" description="Helical" evidence="1">
    <location>
        <begin position="121"/>
        <end position="138"/>
    </location>
</feature>
<protein>
    <submittedName>
        <fullName evidence="3">Membrane protein</fullName>
    </submittedName>
</protein>
<dbReference type="InterPro" id="IPR007065">
    <property type="entry name" value="HPP"/>
</dbReference>
<name>A0A512CAH6_9BACT</name>
<evidence type="ECO:0000259" key="2">
    <source>
        <dbReference type="Pfam" id="PF04982"/>
    </source>
</evidence>
<dbReference type="EMBL" id="BJYV01000006">
    <property type="protein sequence ID" value="GEO21213.1"/>
    <property type="molecule type" value="Genomic_DNA"/>
</dbReference>